<reference evidence="1 2" key="1">
    <citation type="submission" date="2018-06" db="EMBL/GenBank/DDBJ databases">
        <title>Comparative genomics reveals the genomic features of Rhizophagus irregularis, R. cerebriforme, R. diaphanum and Gigaspora rosea, and their symbiotic lifestyle signature.</title>
        <authorList>
            <person name="Morin E."/>
            <person name="San Clemente H."/>
            <person name="Chen E.C.H."/>
            <person name="De La Providencia I."/>
            <person name="Hainaut M."/>
            <person name="Kuo A."/>
            <person name="Kohler A."/>
            <person name="Murat C."/>
            <person name="Tang N."/>
            <person name="Roy S."/>
            <person name="Loubradou J."/>
            <person name="Henrissat B."/>
            <person name="Grigoriev I.V."/>
            <person name="Corradi N."/>
            <person name="Roux C."/>
            <person name="Martin F.M."/>
        </authorList>
    </citation>
    <scope>NUCLEOTIDE SEQUENCE [LARGE SCALE GENOMIC DNA]</scope>
    <source>
        <strain evidence="1 2">DAOM 194757</strain>
    </source>
</reference>
<dbReference type="EMBL" id="QKWP01000975">
    <property type="protein sequence ID" value="RIB12937.1"/>
    <property type="molecule type" value="Genomic_DNA"/>
</dbReference>
<name>A0A397UUS5_9GLOM</name>
<comment type="caution">
    <text evidence="1">The sequence shown here is derived from an EMBL/GenBank/DDBJ whole genome shotgun (WGS) entry which is preliminary data.</text>
</comment>
<sequence>MLYFKNKLLYDFLEGLKILTPPATARAKSPISPMPTGIHTSAFLKKYIEETSQENINMDITNPIVCKHHERLATKRIKSSSETDLHYSRTNNSALKIIVRQLEAAASCVEIITQFE</sequence>
<gene>
    <name evidence="1" type="ORF">C2G38_2199319</name>
</gene>
<keyword evidence="2" id="KW-1185">Reference proteome</keyword>
<protein>
    <submittedName>
        <fullName evidence="1">Uncharacterized protein</fullName>
    </submittedName>
</protein>
<proteinExistence type="predicted"/>
<accession>A0A397UUS5</accession>
<evidence type="ECO:0000313" key="1">
    <source>
        <dbReference type="EMBL" id="RIB12937.1"/>
    </source>
</evidence>
<evidence type="ECO:0000313" key="2">
    <source>
        <dbReference type="Proteomes" id="UP000266673"/>
    </source>
</evidence>
<dbReference type="AlphaFoldDB" id="A0A397UUS5"/>
<dbReference type="Proteomes" id="UP000266673">
    <property type="component" value="Unassembled WGS sequence"/>
</dbReference>
<organism evidence="1 2">
    <name type="scientific">Gigaspora rosea</name>
    <dbReference type="NCBI Taxonomy" id="44941"/>
    <lineage>
        <taxon>Eukaryota</taxon>
        <taxon>Fungi</taxon>
        <taxon>Fungi incertae sedis</taxon>
        <taxon>Mucoromycota</taxon>
        <taxon>Glomeromycotina</taxon>
        <taxon>Glomeromycetes</taxon>
        <taxon>Diversisporales</taxon>
        <taxon>Gigasporaceae</taxon>
        <taxon>Gigaspora</taxon>
    </lineage>
</organism>